<evidence type="ECO:0000256" key="3">
    <source>
        <dbReference type="ARBA" id="ARBA00022806"/>
    </source>
</evidence>
<evidence type="ECO:0000256" key="1">
    <source>
        <dbReference type="ARBA" id="ARBA00022741"/>
    </source>
</evidence>
<dbReference type="EMBL" id="CP132932">
    <property type="protein sequence ID" value="XCB27787.1"/>
    <property type="molecule type" value="Genomic_DNA"/>
</dbReference>
<evidence type="ECO:0000256" key="2">
    <source>
        <dbReference type="ARBA" id="ARBA00022801"/>
    </source>
</evidence>
<dbReference type="InterPro" id="IPR027417">
    <property type="entry name" value="P-loop_NTPase"/>
</dbReference>
<reference evidence="8" key="1">
    <citation type="submission" date="2023-08" db="EMBL/GenBank/DDBJ databases">
        <authorList>
            <person name="Messyasz A."/>
            <person name="Mannisto M.K."/>
            <person name="Kerkhof L.J."/>
            <person name="Haggblom M."/>
        </authorList>
    </citation>
    <scope>NUCLEOTIDE SEQUENCE</scope>
    <source>
        <strain evidence="8">M8UP23</strain>
    </source>
</reference>
<dbReference type="GO" id="GO:0004527">
    <property type="term" value="F:exonuclease activity"/>
    <property type="evidence" value="ECO:0007669"/>
    <property type="project" value="UniProtKB-KW"/>
</dbReference>
<dbReference type="SUPFAM" id="SSF52540">
    <property type="entry name" value="P-loop containing nucleoside triphosphate hydrolases"/>
    <property type="match status" value="1"/>
</dbReference>
<keyword evidence="4" id="KW-0067">ATP-binding</keyword>
<evidence type="ECO:0000259" key="6">
    <source>
        <dbReference type="Pfam" id="PF08378"/>
    </source>
</evidence>
<accession>A0AAU7ZG82</accession>
<dbReference type="GO" id="GO:0003677">
    <property type="term" value="F:DNA binding"/>
    <property type="evidence" value="ECO:0007669"/>
    <property type="project" value="InterPro"/>
</dbReference>
<keyword evidence="2" id="KW-0378">Hydrolase</keyword>
<dbReference type="RefSeq" id="WP_353069815.1">
    <property type="nucleotide sequence ID" value="NZ_CP132932.1"/>
</dbReference>
<dbReference type="InterPro" id="IPR011528">
    <property type="entry name" value="NERD"/>
</dbReference>
<dbReference type="Pfam" id="PF13245">
    <property type="entry name" value="AAA_19"/>
    <property type="match status" value="1"/>
</dbReference>
<keyword evidence="8" id="KW-0540">Nuclease</keyword>
<protein>
    <recommendedName>
        <fullName evidence="5">DNA 3'-5' helicase II</fullName>
    </recommendedName>
</protein>
<dbReference type="PANTHER" id="PTHR11070">
    <property type="entry name" value="UVRD / RECB / PCRA DNA HELICASE FAMILY MEMBER"/>
    <property type="match status" value="1"/>
</dbReference>
<feature type="domain" description="UvrD-like helicase C-terminal" evidence="7">
    <location>
        <begin position="543"/>
        <end position="601"/>
    </location>
</feature>
<dbReference type="Pfam" id="PF13361">
    <property type="entry name" value="UvrD_C"/>
    <property type="match status" value="1"/>
</dbReference>
<dbReference type="KEGG" id="temp:RBB75_05575"/>
<dbReference type="Gene3D" id="3.40.50.300">
    <property type="entry name" value="P-loop containing nucleotide triphosphate hydrolases"/>
    <property type="match status" value="2"/>
</dbReference>
<dbReference type="GO" id="GO:0000725">
    <property type="term" value="P:recombinational repair"/>
    <property type="evidence" value="ECO:0007669"/>
    <property type="project" value="TreeGrafter"/>
</dbReference>
<keyword evidence="3" id="KW-0347">Helicase</keyword>
<sequence length="625" mass="70975">MAEMIPESIAAMKEATSGEKRVFKVLRDALLPDEEFIVWFEPKAVKKRPDFLVWSQDLGLLVIEVKDWGLKQIVDLNPERWTIRWDNVLKTQDSPVEQARKCFIKFKELIQKSPELRHKDGPNQGNIRFPIGYCAAFTQITRKQAGDSGIIRALGPVFCFFSDDLTDTFDSKESRRKLVSKLKKTFVITFPFDPLTADDLKTLRYLIFPEVRINNVRSDNACVLRDPDQSAMIRALDLEQERTAKSILEGHRILKGVAGSGKTLVLSCRAKYLKKLQPNWRILIVCYNISLRQYIQQLLTISEPESEHIGIEVFLYHGLVKELTGASLQRRDSETQEQWDERIGVILREAIASGSIAKYDAILIDEGQDFAVEWLQSLTELLEEKSDSLLFCLDPAQNIFGRKVSFKSVGIKVQGKRPVSLNRSYRNTAEILSLARNFSKVQDTPSDPDTESAIESLLFPVDVNRHGQPPQIICGMASVDQIQYILKEISEYIDGGLCSWCDVAVLYVSPNFAKSFSSAFEKRFGNEKLYWVSESRQSKMGLNLSSPSLKLSTIESTKGMEFRLVFLVGIEMLPRPNRDEASERKLAYVGLTRAQDLLYILGNTQSGFLNELIEISEMLSTTVQV</sequence>
<evidence type="ECO:0000259" key="7">
    <source>
        <dbReference type="Pfam" id="PF13361"/>
    </source>
</evidence>
<dbReference type="GO" id="GO:0005524">
    <property type="term" value="F:ATP binding"/>
    <property type="evidence" value="ECO:0007669"/>
    <property type="project" value="UniProtKB-KW"/>
</dbReference>
<feature type="domain" description="NERD" evidence="6">
    <location>
        <begin position="17"/>
        <end position="113"/>
    </location>
</feature>
<proteinExistence type="predicted"/>
<reference evidence="8" key="2">
    <citation type="journal article" date="2024" name="Environ. Microbiol.">
        <title>Genome analysis and description of Tunturibacter gen. nov. expands the diversity of Terriglobia in tundra soils.</title>
        <authorList>
            <person name="Messyasz A."/>
            <person name="Mannisto M.K."/>
            <person name="Kerkhof L.J."/>
            <person name="Haggblom M.M."/>
        </authorList>
    </citation>
    <scope>NUCLEOTIDE SEQUENCE</scope>
    <source>
        <strain evidence="8">M8UP23</strain>
    </source>
</reference>
<dbReference type="PANTHER" id="PTHR11070:SF2">
    <property type="entry name" value="ATP-DEPENDENT DNA HELICASE SRS2"/>
    <property type="match status" value="1"/>
</dbReference>
<evidence type="ECO:0000256" key="5">
    <source>
        <dbReference type="ARBA" id="ARBA00034923"/>
    </source>
</evidence>
<keyword evidence="8" id="KW-0269">Exonuclease</keyword>
<dbReference type="InterPro" id="IPR014017">
    <property type="entry name" value="DNA_helicase_UvrD-like_C"/>
</dbReference>
<evidence type="ECO:0000313" key="8">
    <source>
        <dbReference type="EMBL" id="XCB27787.1"/>
    </source>
</evidence>
<evidence type="ECO:0000256" key="4">
    <source>
        <dbReference type="ARBA" id="ARBA00022840"/>
    </source>
</evidence>
<organism evidence="8">
    <name type="scientific">Tunturiibacter empetritectus</name>
    <dbReference type="NCBI Taxonomy" id="3069691"/>
    <lineage>
        <taxon>Bacteria</taxon>
        <taxon>Pseudomonadati</taxon>
        <taxon>Acidobacteriota</taxon>
        <taxon>Terriglobia</taxon>
        <taxon>Terriglobales</taxon>
        <taxon>Acidobacteriaceae</taxon>
        <taxon>Tunturiibacter</taxon>
    </lineage>
</organism>
<keyword evidence="1" id="KW-0547">Nucleotide-binding</keyword>
<gene>
    <name evidence="8" type="ORF">RBB75_05575</name>
</gene>
<dbReference type="Pfam" id="PF08378">
    <property type="entry name" value="NERD"/>
    <property type="match status" value="1"/>
</dbReference>
<name>A0AAU7ZG82_9BACT</name>
<dbReference type="GO" id="GO:0043138">
    <property type="term" value="F:3'-5' DNA helicase activity"/>
    <property type="evidence" value="ECO:0007669"/>
    <property type="project" value="TreeGrafter"/>
</dbReference>
<dbReference type="InterPro" id="IPR000212">
    <property type="entry name" value="DNA_helicase_UvrD/REP"/>
</dbReference>
<dbReference type="AlphaFoldDB" id="A0AAU7ZG82"/>